<reference evidence="1 2" key="1">
    <citation type="submission" date="2024-07" db="EMBL/GenBank/DDBJ databases">
        <authorList>
            <person name="Thanompreechachai J."/>
            <person name="Duangmal K."/>
        </authorList>
    </citation>
    <scope>NUCLEOTIDE SEQUENCE [LARGE SCALE GENOMIC DNA]</scope>
    <source>
        <strain evidence="1 2">KCTC 19886</strain>
    </source>
</reference>
<accession>A0ABV3PAD2</accession>
<dbReference type="InterPro" id="IPR015018">
    <property type="entry name" value="DUF1905"/>
</dbReference>
<dbReference type="SUPFAM" id="SSF141694">
    <property type="entry name" value="AF2212/PG0164-like"/>
    <property type="match status" value="1"/>
</dbReference>
<evidence type="ECO:0000313" key="1">
    <source>
        <dbReference type="EMBL" id="MEW9266608.1"/>
    </source>
</evidence>
<comment type="caution">
    <text evidence="1">The sequence shown here is derived from an EMBL/GenBank/DDBJ whole genome shotgun (WGS) entry which is preliminary data.</text>
</comment>
<keyword evidence="2" id="KW-1185">Reference proteome</keyword>
<proteinExistence type="predicted"/>
<dbReference type="Gene3D" id="2.40.30.100">
    <property type="entry name" value="AF2212/PG0164-like"/>
    <property type="match status" value="1"/>
</dbReference>
<dbReference type="InterPro" id="IPR037079">
    <property type="entry name" value="AF2212/PG0164-like_sf"/>
</dbReference>
<evidence type="ECO:0000313" key="2">
    <source>
        <dbReference type="Proteomes" id="UP001555826"/>
    </source>
</evidence>
<gene>
    <name evidence="1" type="ORF">AB1207_17805</name>
</gene>
<organism evidence="1 2">
    <name type="scientific">Kineococcus endophyticus</name>
    <dbReference type="NCBI Taxonomy" id="1181883"/>
    <lineage>
        <taxon>Bacteria</taxon>
        <taxon>Bacillati</taxon>
        <taxon>Actinomycetota</taxon>
        <taxon>Actinomycetes</taxon>
        <taxon>Kineosporiales</taxon>
        <taxon>Kineosporiaceae</taxon>
        <taxon>Kineococcus</taxon>
    </lineage>
</organism>
<dbReference type="Proteomes" id="UP001555826">
    <property type="component" value="Unassembled WGS sequence"/>
</dbReference>
<dbReference type="Pfam" id="PF08922">
    <property type="entry name" value="DUF1905"/>
    <property type="match status" value="1"/>
</dbReference>
<protein>
    <submittedName>
        <fullName evidence="1">DUF1905 domain-containing protein</fullName>
    </submittedName>
</protein>
<dbReference type="EMBL" id="JBFNQN010000012">
    <property type="protein sequence ID" value="MEW9266608.1"/>
    <property type="molecule type" value="Genomic_DNA"/>
</dbReference>
<sequence length="100" mass="11116">MDELRFSGELWYWRGPAPFHFVTVAPEQSEDIAAVAGEVSYGWGCIPVTARTGTTEWTTSLFPREDGYALPVKKAVRDAEDLALGDVLDVRMRLSPTRPS</sequence>
<dbReference type="RefSeq" id="WP_367639743.1">
    <property type="nucleotide sequence ID" value="NZ_JBFNQN010000012.1"/>
</dbReference>
<name>A0ABV3PAD2_9ACTN</name>